<dbReference type="Proteomes" id="UP001596972">
    <property type="component" value="Unassembled WGS sequence"/>
</dbReference>
<feature type="chain" id="PRO_5046518663" evidence="1">
    <location>
        <begin position="23"/>
        <end position="316"/>
    </location>
</feature>
<name>A0ABW3EXA7_9ACTN</name>
<dbReference type="RefSeq" id="WP_378302716.1">
    <property type="nucleotide sequence ID" value="NZ_JBHTJA010000061.1"/>
</dbReference>
<evidence type="ECO:0000313" key="4">
    <source>
        <dbReference type="Proteomes" id="UP001596972"/>
    </source>
</evidence>
<keyword evidence="4" id="KW-1185">Reference proteome</keyword>
<dbReference type="EMBL" id="JBHTJA010000061">
    <property type="protein sequence ID" value="MFD0903667.1"/>
    <property type="molecule type" value="Genomic_DNA"/>
</dbReference>
<protein>
    <submittedName>
        <fullName evidence="3">Alpha/beta hydrolase</fullName>
    </submittedName>
</protein>
<evidence type="ECO:0000256" key="1">
    <source>
        <dbReference type="SAM" id="SignalP"/>
    </source>
</evidence>
<comment type="caution">
    <text evidence="3">The sequence shown here is derived from an EMBL/GenBank/DDBJ whole genome shotgun (WGS) entry which is preliminary data.</text>
</comment>
<keyword evidence="3" id="KW-0378">Hydrolase</keyword>
<organism evidence="3 4">
    <name type="scientific">Actinomadura sediminis</name>
    <dbReference type="NCBI Taxonomy" id="1038904"/>
    <lineage>
        <taxon>Bacteria</taxon>
        <taxon>Bacillati</taxon>
        <taxon>Actinomycetota</taxon>
        <taxon>Actinomycetes</taxon>
        <taxon>Streptosporangiales</taxon>
        <taxon>Thermomonosporaceae</taxon>
        <taxon>Actinomadura</taxon>
    </lineage>
</organism>
<evidence type="ECO:0000313" key="3">
    <source>
        <dbReference type="EMBL" id="MFD0903667.1"/>
    </source>
</evidence>
<gene>
    <name evidence="3" type="ORF">ACFQ11_24985</name>
</gene>
<dbReference type="InterPro" id="IPR010427">
    <property type="entry name" value="DUF1023"/>
</dbReference>
<proteinExistence type="predicted"/>
<evidence type="ECO:0000259" key="2">
    <source>
        <dbReference type="Pfam" id="PF06259"/>
    </source>
</evidence>
<reference evidence="4" key="1">
    <citation type="journal article" date="2019" name="Int. J. Syst. Evol. Microbiol.">
        <title>The Global Catalogue of Microorganisms (GCM) 10K type strain sequencing project: providing services to taxonomists for standard genome sequencing and annotation.</title>
        <authorList>
            <consortium name="The Broad Institute Genomics Platform"/>
            <consortium name="The Broad Institute Genome Sequencing Center for Infectious Disease"/>
            <person name="Wu L."/>
            <person name="Ma J."/>
        </authorList>
    </citation>
    <scope>NUCLEOTIDE SEQUENCE [LARGE SCALE GENOMIC DNA]</scope>
    <source>
        <strain evidence="4">JCM 31202</strain>
    </source>
</reference>
<feature type="signal peptide" evidence="1">
    <location>
        <begin position="1"/>
        <end position="22"/>
    </location>
</feature>
<feature type="domain" description="DUF1023" evidence="2">
    <location>
        <begin position="88"/>
        <end position="260"/>
    </location>
</feature>
<dbReference type="SUPFAM" id="SSF53474">
    <property type="entry name" value="alpha/beta-Hydrolases"/>
    <property type="match status" value="1"/>
</dbReference>
<accession>A0ABW3EXA7</accession>
<dbReference type="InterPro" id="IPR029058">
    <property type="entry name" value="AB_hydrolase_fold"/>
</dbReference>
<dbReference type="Gene3D" id="3.40.50.1820">
    <property type="entry name" value="alpha/beta hydrolase"/>
    <property type="match status" value="1"/>
</dbReference>
<dbReference type="GO" id="GO:0016787">
    <property type="term" value="F:hydrolase activity"/>
    <property type="evidence" value="ECO:0007669"/>
    <property type="project" value="UniProtKB-KW"/>
</dbReference>
<dbReference type="Pfam" id="PF06259">
    <property type="entry name" value="Abhydrolase_8"/>
    <property type="match status" value="1"/>
</dbReference>
<sequence length="316" mass="32397">MRWVRRTAAALTVLTAAGSAVAATSAPGPYAAPAPAPALSAATLDARFAAAARDIAGARATAVRAGDAERARALSAFLAPGRRFLAFDPRGDGRAVEVFGDLRRADRIAVVVPGADNALANFDSVKFAGGGARALHRRMVAAEPSARIAVVAWLGYRAPSTLGPDVLRDDRAESGARRLGRFLDGLARVNGKAEVALLCHSYGSVVCAEAAPGLAGVRVDDIALFGSPGTTARSAADLRTPATVWAGRSTGDWIRFVPHVRFAGVGFGPDPVSPGFGAVRFDAGTGPHSGYLKPGSAALRNLALIALGRDSEVARA</sequence>
<keyword evidence="1" id="KW-0732">Signal</keyword>